<evidence type="ECO:0000313" key="1">
    <source>
        <dbReference type="EMBL" id="QDC45341.1"/>
    </source>
</evidence>
<accession>A0A5B8CVJ2</accession>
<evidence type="ECO:0008006" key="3">
    <source>
        <dbReference type="Google" id="ProtNLM"/>
    </source>
</evidence>
<name>A0A5B8CVJ2_9PROT</name>
<dbReference type="Proteomes" id="UP000311008">
    <property type="component" value="Chromosome"/>
</dbReference>
<dbReference type="EMBL" id="CP040946">
    <property type="protein sequence ID" value="QDC45341.1"/>
    <property type="molecule type" value="Genomic_DNA"/>
</dbReference>
<organism evidence="1 2">
    <name type="scientific">Methylophilus medardicus</name>
    <dbReference type="NCBI Taxonomy" id="2588534"/>
    <lineage>
        <taxon>Bacteria</taxon>
        <taxon>Pseudomonadati</taxon>
        <taxon>Pseudomonadota</taxon>
        <taxon>Betaproteobacteria</taxon>
        <taxon>Nitrosomonadales</taxon>
        <taxon>Methylophilaceae</taxon>
        <taxon>Methylophilus</taxon>
    </lineage>
</organism>
<sequence length="88" mass="9939">MTHLSGFAALTLGHVVLGHSADCLQHLRLHEHVHVRQAERWGIFFVPAYVLAALWQILRGRHAYRDHPFEQEAFAAESAQCSKDAHSS</sequence>
<dbReference type="KEGG" id="mmec:FIU01_05490"/>
<reference evidence="2" key="1">
    <citation type="journal article" date="2019" name="ISME J.">
        <title>Evolution in action: habitat transition from sediment to the pelagial leads to genome streamlining in Methylophilaceae.</title>
        <authorList>
            <person name="Salcher M."/>
            <person name="Schaefle D."/>
            <person name="Kaspar M."/>
            <person name="Neuenschwander S.M."/>
            <person name="Ghai R."/>
        </authorList>
    </citation>
    <scope>NUCLEOTIDE SEQUENCE [LARGE SCALE GENOMIC DNA]</scope>
    <source>
        <strain evidence="2">MMS-M-51</strain>
    </source>
</reference>
<dbReference type="AlphaFoldDB" id="A0A5B8CVJ2"/>
<protein>
    <recommendedName>
        <fullName evidence="3">DUF4157 domain-containing protein</fullName>
    </recommendedName>
</protein>
<dbReference type="OrthoDB" id="274512at2"/>
<proteinExistence type="predicted"/>
<keyword evidence="2" id="KW-1185">Reference proteome</keyword>
<evidence type="ECO:0000313" key="2">
    <source>
        <dbReference type="Proteomes" id="UP000311008"/>
    </source>
</evidence>
<gene>
    <name evidence="1" type="ORF">FIU01_05490</name>
</gene>